<dbReference type="Proteomes" id="UP000738126">
    <property type="component" value="Unassembled WGS sequence"/>
</dbReference>
<evidence type="ECO:0000313" key="5">
    <source>
        <dbReference type="EMBL" id="MBK1725936.1"/>
    </source>
</evidence>
<dbReference type="InterPro" id="IPR013656">
    <property type="entry name" value="PAS_4"/>
</dbReference>
<feature type="domain" description="PAC" evidence="2">
    <location>
        <begin position="223"/>
        <end position="273"/>
    </location>
</feature>
<dbReference type="RefSeq" id="WP_200256560.1">
    <property type="nucleotide sequence ID" value="NZ_NRSH01000016.1"/>
</dbReference>
<dbReference type="InterPro" id="IPR035919">
    <property type="entry name" value="EAL_sf"/>
</dbReference>
<evidence type="ECO:0008006" key="7">
    <source>
        <dbReference type="Google" id="ProtNLM"/>
    </source>
</evidence>
<dbReference type="Pfam" id="PF00989">
    <property type="entry name" value="PAS"/>
    <property type="match status" value="2"/>
</dbReference>
<dbReference type="Gene3D" id="3.20.20.450">
    <property type="entry name" value="EAL domain"/>
    <property type="match status" value="1"/>
</dbReference>
<dbReference type="InterPro" id="IPR000014">
    <property type="entry name" value="PAS"/>
</dbReference>
<dbReference type="CDD" id="cd01949">
    <property type="entry name" value="GGDEF"/>
    <property type="match status" value="1"/>
</dbReference>
<dbReference type="SUPFAM" id="SSF55785">
    <property type="entry name" value="PYP-like sensor domain (PAS domain)"/>
    <property type="match status" value="4"/>
</dbReference>
<evidence type="ECO:0000313" key="6">
    <source>
        <dbReference type="Proteomes" id="UP000738126"/>
    </source>
</evidence>
<dbReference type="InterPro" id="IPR029787">
    <property type="entry name" value="Nucleotide_cyclase"/>
</dbReference>
<dbReference type="InterPro" id="IPR001633">
    <property type="entry name" value="EAL_dom"/>
</dbReference>
<evidence type="ECO:0000259" key="4">
    <source>
        <dbReference type="PROSITE" id="PS50887"/>
    </source>
</evidence>
<dbReference type="PROSITE" id="PS50113">
    <property type="entry name" value="PAC"/>
    <property type="match status" value="2"/>
</dbReference>
<dbReference type="InterPro" id="IPR043128">
    <property type="entry name" value="Rev_trsase/Diguanyl_cyclase"/>
</dbReference>
<dbReference type="InterPro" id="IPR000160">
    <property type="entry name" value="GGDEF_dom"/>
</dbReference>
<dbReference type="InterPro" id="IPR013767">
    <property type="entry name" value="PAS_fold"/>
</dbReference>
<dbReference type="Pfam" id="PF08448">
    <property type="entry name" value="PAS_4"/>
    <property type="match status" value="1"/>
</dbReference>
<dbReference type="CDD" id="cd01948">
    <property type="entry name" value="EAL"/>
    <property type="match status" value="1"/>
</dbReference>
<feature type="domain" description="EAL" evidence="3">
    <location>
        <begin position="674"/>
        <end position="928"/>
    </location>
</feature>
<sequence>MTSRPYGARGGHQAAEKAEGRCWAAAIDWSAALEAIQDPIFIHDADHRIITANPAYCQRAGMSLEAIRGRPYWEVFPRRRGPLPRCGQVLRERLAGRRLPEDEAEAVEEFEIDGGETFVSRSFGVNGAAGEYRYSVHILEDVTEQRRAEHQRSLAEAKVQALAGAAQDGMVMTDEQDRVVFCNPAAEALFGLAAEQLNGRLFDEALLPERRLRRMGAEQGSGDIEEARARHSDGRLIPVEISTAALTLEGRRYQVRVLRDISERKAAAQALRERENQLDYLLANTTEGILVVDPQGTIVYANATAGELFNRSPGDLLGGSFGFPVTATHPQEIELRTPEKETRTVEMRVREVHWEGATARLLNLHDITERKRVEMELRRAAIVFEEAHEGILITGADAQIVAVNRAFTEITGYSEAEILGHNPRVLSSGYHDASFYAAMWEAIEQRGYWSGEIWNRRRDGTAFAALVTIREVRDEAGYRTHFLAVFSDISRVKEYQQQLERMMHMDPLTGLPNRLLFHDRLDQALVSSQRGGRPLAVLSLDINDFGTINDSLGHSVGDQILELLGERLQGAIDEEDTVARLGGDEFGVLAPQLQSLEDAVTLAERILAGTDAPFVVEGQEIPVTTRIGLSVYPDQASTGAELIQQADTAMYQAKREGITYRFFSEELTEQARERVQLAAELRQALAQGQIVAHYQPQVDLASGRWLGLEALARWHHPEHGWISPGRFIPVAERTGLIVRLGESVLEQACAQARAWLEDGYALERMAVNIAAPQLGEADFVERVCATLERTGLGAEHLELEITESLLVDPDEGAVSKLQRLREIGITVAIDDFGTGYSALSYLKDLPVDRLKIDRSFVDGLPDDPHVSAISRAITALGNSLGFVVIAEGIETEAQHAALLEEGCDQGQGFLFGRPLAPEATARLWPPPR</sequence>
<dbReference type="SUPFAM" id="SSF55073">
    <property type="entry name" value="Nucleotide cyclase"/>
    <property type="match status" value="1"/>
</dbReference>
<feature type="domain" description="PAS" evidence="1">
    <location>
        <begin position="32"/>
        <end position="70"/>
    </location>
</feature>
<dbReference type="Pfam" id="PF13426">
    <property type="entry name" value="PAS_9"/>
    <property type="match status" value="1"/>
</dbReference>
<dbReference type="InterPro" id="IPR035965">
    <property type="entry name" value="PAS-like_dom_sf"/>
</dbReference>
<feature type="domain" description="PAS" evidence="1">
    <location>
        <begin position="376"/>
        <end position="422"/>
    </location>
</feature>
<feature type="domain" description="PAS" evidence="1">
    <location>
        <begin position="274"/>
        <end position="334"/>
    </location>
</feature>
<keyword evidence="6" id="KW-1185">Reference proteome</keyword>
<dbReference type="InterPro" id="IPR001610">
    <property type="entry name" value="PAC"/>
</dbReference>
<dbReference type="EMBL" id="NRSH01000016">
    <property type="protein sequence ID" value="MBK1725936.1"/>
    <property type="molecule type" value="Genomic_DNA"/>
</dbReference>
<evidence type="ECO:0000259" key="1">
    <source>
        <dbReference type="PROSITE" id="PS50112"/>
    </source>
</evidence>
<proteinExistence type="predicted"/>
<dbReference type="Gene3D" id="3.30.70.270">
    <property type="match status" value="1"/>
</dbReference>
<organism evidence="5 6">
    <name type="scientific">Halorhodospira neutriphila</name>
    <dbReference type="NCBI Taxonomy" id="168379"/>
    <lineage>
        <taxon>Bacteria</taxon>
        <taxon>Pseudomonadati</taxon>
        <taxon>Pseudomonadota</taxon>
        <taxon>Gammaproteobacteria</taxon>
        <taxon>Chromatiales</taxon>
        <taxon>Ectothiorhodospiraceae</taxon>
        <taxon>Halorhodospira</taxon>
    </lineage>
</organism>
<dbReference type="NCBIfam" id="TIGR00229">
    <property type="entry name" value="sensory_box"/>
    <property type="match status" value="3"/>
</dbReference>
<dbReference type="SMART" id="SM00086">
    <property type="entry name" value="PAC"/>
    <property type="match status" value="3"/>
</dbReference>
<dbReference type="NCBIfam" id="TIGR00254">
    <property type="entry name" value="GGDEF"/>
    <property type="match status" value="1"/>
</dbReference>
<evidence type="ECO:0000259" key="2">
    <source>
        <dbReference type="PROSITE" id="PS50113"/>
    </source>
</evidence>
<dbReference type="PROSITE" id="PS50887">
    <property type="entry name" value="GGDEF"/>
    <property type="match status" value="1"/>
</dbReference>
<dbReference type="Gene3D" id="3.30.450.20">
    <property type="entry name" value="PAS domain"/>
    <property type="match status" value="5"/>
</dbReference>
<dbReference type="SUPFAM" id="SSF141868">
    <property type="entry name" value="EAL domain-like"/>
    <property type="match status" value="1"/>
</dbReference>
<dbReference type="PANTHER" id="PTHR44757">
    <property type="entry name" value="DIGUANYLATE CYCLASE DGCP"/>
    <property type="match status" value="1"/>
</dbReference>
<comment type="caution">
    <text evidence="5">The sequence shown here is derived from an EMBL/GenBank/DDBJ whole genome shotgun (WGS) entry which is preliminary data.</text>
</comment>
<dbReference type="SMART" id="SM00267">
    <property type="entry name" value="GGDEF"/>
    <property type="match status" value="1"/>
</dbReference>
<evidence type="ECO:0000259" key="3">
    <source>
        <dbReference type="PROSITE" id="PS50883"/>
    </source>
</evidence>
<dbReference type="PROSITE" id="PS50112">
    <property type="entry name" value="PAS"/>
    <property type="match status" value="4"/>
</dbReference>
<reference evidence="5 6" key="1">
    <citation type="journal article" date="2020" name="Microorganisms">
        <title>Osmotic Adaptation and Compatible Solute Biosynthesis of Phototrophic Bacteria as Revealed from Genome Analyses.</title>
        <authorList>
            <person name="Imhoff J.F."/>
            <person name="Rahn T."/>
            <person name="Kunzel S."/>
            <person name="Keller A."/>
            <person name="Neulinger S.C."/>
        </authorList>
    </citation>
    <scope>NUCLEOTIDE SEQUENCE [LARGE SCALE GENOMIC DNA]</scope>
    <source>
        <strain evidence="5 6">DSM 15116</strain>
    </source>
</reference>
<dbReference type="PANTHER" id="PTHR44757:SF2">
    <property type="entry name" value="BIOFILM ARCHITECTURE MAINTENANCE PROTEIN MBAA"/>
    <property type="match status" value="1"/>
</dbReference>
<feature type="domain" description="PAC" evidence="2">
    <location>
        <begin position="449"/>
        <end position="501"/>
    </location>
</feature>
<dbReference type="Pfam" id="PF00990">
    <property type="entry name" value="GGDEF"/>
    <property type="match status" value="1"/>
</dbReference>
<protein>
    <recommendedName>
        <fullName evidence="7">Diguanylate cyclase/phosphodiesterase with PAS/PAC sensor(S)</fullName>
    </recommendedName>
</protein>
<dbReference type="InterPro" id="IPR012226">
    <property type="entry name" value="Diguanyl_cyclase/Pdiesterase"/>
</dbReference>
<dbReference type="SMART" id="SM00052">
    <property type="entry name" value="EAL"/>
    <property type="match status" value="1"/>
</dbReference>
<dbReference type="InterPro" id="IPR052155">
    <property type="entry name" value="Biofilm_reg_signaling"/>
</dbReference>
<gene>
    <name evidence="5" type="ORF">CKO13_02655</name>
</gene>
<feature type="domain" description="PAS" evidence="1">
    <location>
        <begin position="155"/>
        <end position="209"/>
    </location>
</feature>
<dbReference type="PIRSF" id="PIRSF005925">
    <property type="entry name" value="Dos"/>
    <property type="match status" value="1"/>
</dbReference>
<feature type="domain" description="GGDEF" evidence="4">
    <location>
        <begin position="533"/>
        <end position="666"/>
    </location>
</feature>
<dbReference type="InterPro" id="IPR000700">
    <property type="entry name" value="PAS-assoc_C"/>
</dbReference>
<dbReference type="CDD" id="cd00130">
    <property type="entry name" value="PAS"/>
    <property type="match status" value="4"/>
</dbReference>
<dbReference type="PROSITE" id="PS50883">
    <property type="entry name" value="EAL"/>
    <property type="match status" value="1"/>
</dbReference>
<dbReference type="Pfam" id="PF00563">
    <property type="entry name" value="EAL"/>
    <property type="match status" value="1"/>
</dbReference>
<name>A0ABS1E6C3_9GAMM</name>
<dbReference type="SMART" id="SM00091">
    <property type="entry name" value="PAS"/>
    <property type="match status" value="4"/>
</dbReference>
<accession>A0ABS1E6C3</accession>